<dbReference type="InterPro" id="IPR036922">
    <property type="entry name" value="Rieske_2Fe-2S_sf"/>
</dbReference>
<feature type="domain" description="Rieske" evidence="5">
    <location>
        <begin position="69"/>
        <end position="185"/>
    </location>
</feature>
<dbReference type="GO" id="GO:0051537">
    <property type="term" value="F:2 iron, 2 sulfur cluster binding"/>
    <property type="evidence" value="ECO:0007669"/>
    <property type="project" value="UniProtKB-KW"/>
</dbReference>
<proteinExistence type="predicted"/>
<name>A0A7C5Q1C9_AQUAO</name>
<sequence>MHRRGFLRLCTSIAAASLASPSFFKDLVRGSVEFKPYRKAPLLKEDGTPLTPSEVSPEEQYIFFYPYRATPCLLINLGEKVDPVKLKLSDGTTYLWSGGVGPHRSIVAYSAICPHQLSYPTPEVSAVGYYPEGVLSKLLKRDKVIQCCAHLSVFDPARGGEVLEGPSPSPLTAIVLSYEGGVLYALGT</sequence>
<keyword evidence="4" id="KW-0411">Iron-sulfur</keyword>
<dbReference type="GO" id="GO:0046872">
    <property type="term" value="F:metal ion binding"/>
    <property type="evidence" value="ECO:0007669"/>
    <property type="project" value="UniProtKB-KW"/>
</dbReference>
<organism evidence="6">
    <name type="scientific">Aquifex aeolicus</name>
    <dbReference type="NCBI Taxonomy" id="63363"/>
    <lineage>
        <taxon>Bacteria</taxon>
        <taxon>Pseudomonadati</taxon>
        <taxon>Aquificota</taxon>
        <taxon>Aquificia</taxon>
        <taxon>Aquificales</taxon>
        <taxon>Aquificaceae</taxon>
        <taxon>Aquifex</taxon>
    </lineage>
</organism>
<keyword evidence="2" id="KW-0479">Metal-binding</keyword>
<evidence type="ECO:0000313" key="6">
    <source>
        <dbReference type="EMBL" id="HHJ63534.1"/>
    </source>
</evidence>
<dbReference type="EMBL" id="DRNB01000046">
    <property type="protein sequence ID" value="HHJ63534.1"/>
    <property type="molecule type" value="Genomic_DNA"/>
</dbReference>
<reference evidence="6" key="1">
    <citation type="journal article" date="2020" name="mSystems">
        <title>Genome- and Community-Level Interaction Insights into Carbon Utilization and Element Cycling Functions of Hydrothermarchaeota in Hydrothermal Sediment.</title>
        <authorList>
            <person name="Zhou Z."/>
            <person name="Liu Y."/>
            <person name="Xu W."/>
            <person name="Pan J."/>
            <person name="Luo Z.H."/>
            <person name="Li M."/>
        </authorList>
    </citation>
    <scope>NUCLEOTIDE SEQUENCE [LARGE SCALE GENOMIC DNA]</scope>
    <source>
        <strain evidence="6">HyVt-501</strain>
    </source>
</reference>
<dbReference type="Proteomes" id="UP000885792">
    <property type="component" value="Unassembled WGS sequence"/>
</dbReference>
<dbReference type="PROSITE" id="PS51296">
    <property type="entry name" value="RIESKE"/>
    <property type="match status" value="1"/>
</dbReference>
<evidence type="ECO:0000256" key="2">
    <source>
        <dbReference type="ARBA" id="ARBA00022723"/>
    </source>
</evidence>
<dbReference type="Gene3D" id="2.102.10.10">
    <property type="entry name" value="Rieske [2Fe-2S] iron-sulphur domain"/>
    <property type="match status" value="1"/>
</dbReference>
<feature type="non-terminal residue" evidence="6">
    <location>
        <position position="188"/>
    </location>
</feature>
<gene>
    <name evidence="6" type="ORF">ENJ61_01365</name>
</gene>
<evidence type="ECO:0000256" key="1">
    <source>
        <dbReference type="ARBA" id="ARBA00022714"/>
    </source>
</evidence>
<dbReference type="InterPro" id="IPR017941">
    <property type="entry name" value="Rieske_2Fe-2S"/>
</dbReference>
<protein>
    <submittedName>
        <fullName evidence="6">(2Fe-2S)-binding protein</fullName>
    </submittedName>
</protein>
<keyword evidence="1" id="KW-0001">2Fe-2S</keyword>
<accession>A0A7C5Q1C9</accession>
<comment type="caution">
    <text evidence="6">The sequence shown here is derived from an EMBL/GenBank/DDBJ whole genome shotgun (WGS) entry which is preliminary data.</text>
</comment>
<dbReference type="SUPFAM" id="SSF50022">
    <property type="entry name" value="ISP domain"/>
    <property type="match status" value="1"/>
</dbReference>
<keyword evidence="3" id="KW-0408">Iron</keyword>
<dbReference type="AlphaFoldDB" id="A0A7C5Q1C9"/>
<dbReference type="Pfam" id="PF00355">
    <property type="entry name" value="Rieske"/>
    <property type="match status" value="1"/>
</dbReference>
<evidence type="ECO:0000256" key="3">
    <source>
        <dbReference type="ARBA" id="ARBA00023004"/>
    </source>
</evidence>
<evidence type="ECO:0000259" key="5">
    <source>
        <dbReference type="PROSITE" id="PS51296"/>
    </source>
</evidence>
<evidence type="ECO:0000256" key="4">
    <source>
        <dbReference type="ARBA" id="ARBA00023014"/>
    </source>
</evidence>